<keyword evidence="1" id="KW-0732">Signal</keyword>
<evidence type="ECO:0000256" key="1">
    <source>
        <dbReference type="SAM" id="SignalP"/>
    </source>
</evidence>
<name>A0A540VPM5_9GAMM</name>
<dbReference type="AlphaFoldDB" id="A0A540VPM5"/>
<dbReference type="Proteomes" id="UP000315400">
    <property type="component" value="Unassembled WGS sequence"/>
</dbReference>
<proteinExistence type="predicted"/>
<comment type="caution">
    <text evidence="2">The sequence shown here is derived from an EMBL/GenBank/DDBJ whole genome shotgun (WGS) entry which is preliminary data.</text>
</comment>
<feature type="signal peptide" evidence="1">
    <location>
        <begin position="1"/>
        <end position="29"/>
    </location>
</feature>
<accession>A0A540VPM5</accession>
<organism evidence="2 3">
    <name type="scientific">Spiribacter salinus</name>
    <dbReference type="NCBI Taxonomy" id="1335746"/>
    <lineage>
        <taxon>Bacteria</taxon>
        <taxon>Pseudomonadati</taxon>
        <taxon>Pseudomonadota</taxon>
        <taxon>Gammaproteobacteria</taxon>
        <taxon>Chromatiales</taxon>
        <taxon>Ectothiorhodospiraceae</taxon>
        <taxon>Spiribacter</taxon>
    </lineage>
</organism>
<evidence type="ECO:0000313" key="3">
    <source>
        <dbReference type="Proteomes" id="UP000315400"/>
    </source>
</evidence>
<gene>
    <name evidence="2" type="ORF">FKY71_15415</name>
</gene>
<dbReference type="EMBL" id="VIFK01000272">
    <property type="protein sequence ID" value="TQE98133.1"/>
    <property type="molecule type" value="Genomic_DNA"/>
</dbReference>
<feature type="chain" id="PRO_5021840188" evidence="1">
    <location>
        <begin position="30"/>
        <end position="278"/>
    </location>
</feature>
<evidence type="ECO:0000313" key="2">
    <source>
        <dbReference type="EMBL" id="TQE98133.1"/>
    </source>
</evidence>
<sequence length="278" mass="28452">MYTNQSHALKIAMISVLVSALMILSGCTAGIQDTRIDAWNDEAPRFNADIDRGAAGGNISSVDLTYRIGAAAPQSVNSGFSTSGPGRFVTYSFTPSGAGAVASADTPIEATWTVDFMAGGSANRSNNLTLSAPDLIISSVRLVDTDGVDLPPSPLPILPNHPEGCDGKQAITVGDTVTVLPTLINHGGGRRPVTIETHLFAAVADLANLPPQTHILEEGAATGATHAALAVASWDALEADIPSNTPLLIEVRPLVAAGVPDQATLGRVCADLLAAVSG</sequence>
<protein>
    <submittedName>
        <fullName evidence="2">Uncharacterized protein</fullName>
    </submittedName>
</protein>
<reference evidence="2 3" key="1">
    <citation type="submission" date="2019-06" db="EMBL/GenBank/DDBJ databases">
        <title>Metagenome assembled Genome of Spiribacter salinus SL48-SHIP from the microbial mat of Salt Lake 48 (Novosibirsk region, Russia).</title>
        <authorList>
            <person name="Shipova A."/>
            <person name="Rozanov A.S."/>
            <person name="Bryanskaya A.V."/>
            <person name="Peltek S.E."/>
        </authorList>
    </citation>
    <scope>NUCLEOTIDE SEQUENCE [LARGE SCALE GENOMIC DNA]</scope>
    <source>
        <strain evidence="2">SL48-SHIP-2</strain>
    </source>
</reference>